<sequence>MFDMFQRERPARPAGTRRFPPAQGRKLGTFLGVFTPTILTILGVIMYLRFGWVVGHVGLLKTLLIVVLANAITIITSLCLSAVATNSRVGVGGAYFIISRSLGLEIGGAIGLPLFLSQAFSVTLYAFGLAESLRFVWPGVPVQAAAFLIILAVGALAFRGAGAALRSQLPIMVLIALSLLALAGGALFHETPEAGALVAASGEVGFWAVFAVFFPAVTGIMAGLSLSGDLQDPRQAIPRGTLLATLTGFGVYLVVPVLLAMGSDIQSLREDPLVWTKIAVFGPWLVLPGLWGAIFSSAVGSMLGAPRTLQALAMDHLAPRQLATLAGKQQEPVLGLIVTLALALGAVFLGSLNTVATVVTMFFLTVYGTVNLVAALEKLSGNPSWRPRVQVHWAVSLAGALGCFAVMVLINLPASIAAVVIELSLWLLLKRRERKEDWGDVRRDVYEAIIRWALVRLSNRPMTARNWRPHVLAFVGNIERRLELVRYGAWFSEDRGVVTVAELVVGDLLDLDLDTHERQQQIDAILKREGIVAFGEVDVVQNIERGIVAVAQANGIAGIESNTVLLGWPDSQERLVHFLRVIRRLRRLHQSMLIGKVQPLGPSEEGKPRTIHVWWGGLQRNGDLMLLLAYLLSRNPDWRDAHIHIKSVASNQLMKEKTEGTLARLIPEIRINAEIEVMVKPEDVTVVDLIHRQSAAADLVFLGLAAPEPGEEEEYARRLAELAEGLPSFFFVHNGSLFIGELVSPKSAAPQTN</sequence>
<feature type="region of interest" description="Disordered" evidence="5">
    <location>
        <begin position="1"/>
        <end position="20"/>
    </location>
</feature>
<evidence type="ECO:0000256" key="2">
    <source>
        <dbReference type="ARBA" id="ARBA00022692"/>
    </source>
</evidence>
<protein>
    <submittedName>
        <fullName evidence="9">Na-K-Cl cotransporter</fullName>
    </submittedName>
</protein>
<feature type="transmembrane region" description="Helical" evidence="6">
    <location>
        <begin position="135"/>
        <end position="157"/>
    </location>
</feature>
<feature type="transmembrane region" description="Helical" evidence="6">
    <location>
        <begin position="106"/>
        <end position="129"/>
    </location>
</feature>
<evidence type="ECO:0000256" key="1">
    <source>
        <dbReference type="ARBA" id="ARBA00004141"/>
    </source>
</evidence>
<evidence type="ECO:0000256" key="4">
    <source>
        <dbReference type="ARBA" id="ARBA00023136"/>
    </source>
</evidence>
<dbReference type="Proteomes" id="UP001319827">
    <property type="component" value="Chromosome"/>
</dbReference>
<keyword evidence="10" id="KW-1185">Reference proteome</keyword>
<dbReference type="InterPro" id="IPR004842">
    <property type="entry name" value="SLC12A_fam"/>
</dbReference>
<dbReference type="InterPro" id="IPR018491">
    <property type="entry name" value="SLC12_C"/>
</dbReference>
<feature type="transmembrane region" description="Helical" evidence="6">
    <location>
        <begin position="27"/>
        <end position="50"/>
    </location>
</feature>
<dbReference type="PANTHER" id="PTHR11827:SF72">
    <property type="entry name" value="GH08340P"/>
    <property type="match status" value="1"/>
</dbReference>
<evidence type="ECO:0000259" key="7">
    <source>
        <dbReference type="Pfam" id="PF00324"/>
    </source>
</evidence>
<feature type="transmembrane region" description="Helical" evidence="6">
    <location>
        <begin position="333"/>
        <end position="352"/>
    </location>
</feature>
<dbReference type="Pfam" id="PF03522">
    <property type="entry name" value="SLC12"/>
    <property type="match status" value="1"/>
</dbReference>
<feature type="transmembrane region" description="Helical" evidence="6">
    <location>
        <begin position="240"/>
        <end position="261"/>
    </location>
</feature>
<keyword evidence="4 6" id="KW-0472">Membrane</keyword>
<name>A0ABM8HSE1_9BACT</name>
<gene>
    <name evidence="9" type="ORF">DESUT3_04370</name>
</gene>
<dbReference type="RefSeq" id="WP_221250845.1">
    <property type="nucleotide sequence ID" value="NZ_AP024355.1"/>
</dbReference>
<dbReference type="Gene3D" id="1.20.1740.10">
    <property type="entry name" value="Amino acid/polyamine transporter I"/>
    <property type="match status" value="1"/>
</dbReference>
<evidence type="ECO:0000313" key="10">
    <source>
        <dbReference type="Proteomes" id="UP001319827"/>
    </source>
</evidence>
<feature type="compositionally biased region" description="Basic and acidic residues" evidence="5">
    <location>
        <begin position="1"/>
        <end position="11"/>
    </location>
</feature>
<feature type="transmembrane region" description="Helical" evidence="6">
    <location>
        <begin position="281"/>
        <end position="305"/>
    </location>
</feature>
<proteinExistence type="predicted"/>
<feature type="transmembrane region" description="Helical" evidence="6">
    <location>
        <begin position="204"/>
        <end position="228"/>
    </location>
</feature>
<dbReference type="EMBL" id="AP024355">
    <property type="protein sequence ID" value="BCR03368.1"/>
    <property type="molecule type" value="Genomic_DNA"/>
</dbReference>
<comment type="subcellular location">
    <subcellularLocation>
        <location evidence="1">Membrane</location>
        <topology evidence="1">Multi-pass membrane protein</topology>
    </subcellularLocation>
</comment>
<dbReference type="Pfam" id="PF00324">
    <property type="entry name" value="AA_permease"/>
    <property type="match status" value="1"/>
</dbReference>
<reference evidence="9 10" key="2">
    <citation type="journal article" date="2021" name="Int. J. Syst. Evol. Microbiol.">
        <title>Isolation and Polyphasic Characterization of Desulfuromonas versatilis sp. Nov., an Electrogenic Bacteria Capable of Versatile Metabolism Isolated from a Graphene Oxide-Reducing Enrichment Culture.</title>
        <authorList>
            <person name="Xie L."/>
            <person name="Yoshida N."/>
            <person name="Ishii S."/>
            <person name="Meng L."/>
        </authorList>
    </citation>
    <scope>NUCLEOTIDE SEQUENCE [LARGE SCALE GENOMIC DNA]</scope>
    <source>
        <strain evidence="9 10">NIT-T3</strain>
    </source>
</reference>
<evidence type="ECO:0000256" key="6">
    <source>
        <dbReference type="SAM" id="Phobius"/>
    </source>
</evidence>
<evidence type="ECO:0000259" key="8">
    <source>
        <dbReference type="Pfam" id="PF03522"/>
    </source>
</evidence>
<keyword evidence="3 6" id="KW-1133">Transmembrane helix</keyword>
<feature type="domain" description="Amino acid permease/ SLC12A" evidence="7">
    <location>
        <begin position="33"/>
        <end position="472"/>
    </location>
</feature>
<accession>A0ABM8HSE1</accession>
<evidence type="ECO:0000256" key="3">
    <source>
        <dbReference type="ARBA" id="ARBA00022989"/>
    </source>
</evidence>
<evidence type="ECO:0000313" key="9">
    <source>
        <dbReference type="EMBL" id="BCR03368.1"/>
    </source>
</evidence>
<keyword evidence="2 6" id="KW-0812">Transmembrane</keyword>
<evidence type="ECO:0000256" key="5">
    <source>
        <dbReference type="SAM" id="MobiDB-lite"/>
    </source>
</evidence>
<feature type="transmembrane region" description="Helical" evidence="6">
    <location>
        <begin position="169"/>
        <end position="189"/>
    </location>
</feature>
<feature type="transmembrane region" description="Helical" evidence="6">
    <location>
        <begin position="358"/>
        <end position="377"/>
    </location>
</feature>
<dbReference type="InterPro" id="IPR004841">
    <property type="entry name" value="AA-permease/SLC12A_dom"/>
</dbReference>
<feature type="domain" description="SLC12A transporter C-terminal" evidence="8">
    <location>
        <begin position="608"/>
        <end position="674"/>
    </location>
</feature>
<reference evidence="9 10" key="1">
    <citation type="journal article" date="2016" name="C (Basel)">
        <title>Selective Growth of and Electricity Production by Marine Exoelectrogenic Bacteria in Self-Aggregated Hydrogel of Microbially Reduced Graphene Oxide.</title>
        <authorList>
            <person name="Yoshida N."/>
            <person name="Goto Y."/>
            <person name="Miyata Y."/>
        </authorList>
    </citation>
    <scope>NUCLEOTIDE SEQUENCE [LARGE SCALE GENOMIC DNA]</scope>
    <source>
        <strain evidence="9 10">NIT-T3</strain>
    </source>
</reference>
<feature type="transmembrane region" description="Helical" evidence="6">
    <location>
        <begin position="62"/>
        <end position="85"/>
    </location>
</feature>
<dbReference type="PANTHER" id="PTHR11827">
    <property type="entry name" value="SOLUTE CARRIER FAMILY 12, CATION COTRANSPORTERS"/>
    <property type="match status" value="1"/>
</dbReference>
<organism evidence="9 10">
    <name type="scientific">Desulfuromonas versatilis</name>
    <dbReference type="NCBI Taxonomy" id="2802975"/>
    <lineage>
        <taxon>Bacteria</taxon>
        <taxon>Pseudomonadati</taxon>
        <taxon>Thermodesulfobacteriota</taxon>
        <taxon>Desulfuromonadia</taxon>
        <taxon>Desulfuromonadales</taxon>
        <taxon>Desulfuromonadaceae</taxon>
        <taxon>Desulfuromonas</taxon>
    </lineage>
</organism>